<organism evidence="2 3">
    <name type="scientific">Champsocephalus esox</name>
    <name type="common">pike icefish</name>
    <dbReference type="NCBI Taxonomy" id="159716"/>
    <lineage>
        <taxon>Eukaryota</taxon>
        <taxon>Metazoa</taxon>
        <taxon>Chordata</taxon>
        <taxon>Craniata</taxon>
        <taxon>Vertebrata</taxon>
        <taxon>Euteleostomi</taxon>
        <taxon>Actinopterygii</taxon>
        <taxon>Neopterygii</taxon>
        <taxon>Teleostei</taxon>
        <taxon>Neoteleostei</taxon>
        <taxon>Acanthomorphata</taxon>
        <taxon>Eupercaria</taxon>
        <taxon>Perciformes</taxon>
        <taxon>Notothenioidei</taxon>
        <taxon>Channichthyidae</taxon>
        <taxon>Champsocephalus</taxon>
    </lineage>
</organism>
<sequence length="104" mass="11229">MGWGVQSCLHGNLKHGVTDVVHPAVHLLPLLSPNLIPLLLFLTVLSTVPVVPNAALWDPDGTLMGVCMAYGPFTHVAERFACLCPKVPQREEPPPHTTSRIPPP</sequence>
<feature type="transmembrane region" description="Helical" evidence="1">
    <location>
        <begin position="35"/>
        <end position="56"/>
    </location>
</feature>
<keyword evidence="1" id="KW-0472">Membrane</keyword>
<protein>
    <submittedName>
        <fullName evidence="2">Uncharacterized protein</fullName>
    </submittedName>
</protein>
<accession>A0AAN8BDD7</accession>
<evidence type="ECO:0000313" key="3">
    <source>
        <dbReference type="Proteomes" id="UP001335648"/>
    </source>
</evidence>
<keyword evidence="1" id="KW-0812">Transmembrane</keyword>
<name>A0AAN8BDD7_9TELE</name>
<comment type="caution">
    <text evidence="2">The sequence shown here is derived from an EMBL/GenBank/DDBJ whole genome shotgun (WGS) entry which is preliminary data.</text>
</comment>
<evidence type="ECO:0000313" key="2">
    <source>
        <dbReference type="EMBL" id="KAK5882662.1"/>
    </source>
</evidence>
<keyword evidence="3" id="KW-1185">Reference proteome</keyword>
<keyword evidence="1" id="KW-1133">Transmembrane helix</keyword>
<dbReference type="EMBL" id="JAULUE010002062">
    <property type="protein sequence ID" value="KAK5882662.1"/>
    <property type="molecule type" value="Genomic_DNA"/>
</dbReference>
<dbReference type="Proteomes" id="UP001335648">
    <property type="component" value="Unassembled WGS sequence"/>
</dbReference>
<proteinExistence type="predicted"/>
<reference evidence="2 3" key="1">
    <citation type="journal article" date="2023" name="Mol. Biol. Evol.">
        <title>Genomics of Secondarily Temperate Adaptation in the Only Non-Antarctic Icefish.</title>
        <authorList>
            <person name="Rivera-Colon A.G."/>
            <person name="Rayamajhi N."/>
            <person name="Minhas B.F."/>
            <person name="Madrigal G."/>
            <person name="Bilyk K.T."/>
            <person name="Yoon V."/>
            <person name="Hune M."/>
            <person name="Gregory S."/>
            <person name="Cheng C.H.C."/>
            <person name="Catchen J.M."/>
        </authorList>
    </citation>
    <scope>NUCLEOTIDE SEQUENCE [LARGE SCALE GENOMIC DNA]</scope>
    <source>
        <strain evidence="2">JC2023a</strain>
    </source>
</reference>
<evidence type="ECO:0000256" key="1">
    <source>
        <dbReference type="SAM" id="Phobius"/>
    </source>
</evidence>
<dbReference type="AlphaFoldDB" id="A0AAN8BDD7"/>
<gene>
    <name evidence="2" type="ORF">CesoFtcFv8_021223</name>
</gene>